<evidence type="ECO:0000313" key="13">
    <source>
        <dbReference type="EMBL" id="WIM41635.1"/>
    </source>
</evidence>
<evidence type="ECO:0000256" key="3">
    <source>
        <dbReference type="ARBA" id="ARBA00004406"/>
    </source>
</evidence>
<dbReference type="Gene3D" id="1.10.630.10">
    <property type="entry name" value="Cytochrome P450"/>
    <property type="match status" value="1"/>
</dbReference>
<evidence type="ECO:0000256" key="5">
    <source>
        <dbReference type="ARBA" id="ARBA00022617"/>
    </source>
</evidence>
<reference evidence="13" key="1">
    <citation type="submission" date="2023-06" db="EMBL/GenBank/DDBJ databases">
        <title>Identification of Cytochrome P450s in Maconellicoccus hirsutus.</title>
        <authorList>
            <person name="Selvamani S.B."/>
            <person name="Negi N."/>
            <person name="Nagarjuna Reddy K.V."/>
            <person name="Ramasamy G.G."/>
        </authorList>
    </citation>
    <scope>NUCLEOTIDE SEQUENCE</scope>
</reference>
<evidence type="ECO:0000256" key="9">
    <source>
        <dbReference type="ARBA" id="ARBA00023002"/>
    </source>
</evidence>
<dbReference type="CDD" id="cd11056">
    <property type="entry name" value="CYP6-like"/>
    <property type="match status" value="1"/>
</dbReference>
<keyword evidence="6" id="KW-0479">Metal-binding</keyword>
<keyword evidence="10" id="KW-0408">Iron</keyword>
<dbReference type="GO" id="GO:0005506">
    <property type="term" value="F:iron ion binding"/>
    <property type="evidence" value="ECO:0007669"/>
    <property type="project" value="InterPro"/>
</dbReference>
<dbReference type="SUPFAM" id="SSF48264">
    <property type="entry name" value="Cytochrome P450"/>
    <property type="match status" value="1"/>
</dbReference>
<dbReference type="PRINTS" id="PR00464">
    <property type="entry name" value="EP450II"/>
</dbReference>
<evidence type="ECO:0000256" key="6">
    <source>
        <dbReference type="ARBA" id="ARBA00022723"/>
    </source>
</evidence>
<organism evidence="13">
    <name type="scientific">Maconellicoccus hirsutus</name>
    <name type="common">Pink hibiscus mealybug</name>
    <dbReference type="NCBI Taxonomy" id="177089"/>
    <lineage>
        <taxon>Eukaryota</taxon>
        <taxon>Metazoa</taxon>
        <taxon>Ecdysozoa</taxon>
        <taxon>Arthropoda</taxon>
        <taxon>Hexapoda</taxon>
        <taxon>Insecta</taxon>
        <taxon>Pterygota</taxon>
        <taxon>Neoptera</taxon>
        <taxon>Paraneoptera</taxon>
        <taxon>Hemiptera</taxon>
        <taxon>Sternorrhyncha</taxon>
        <taxon>Coccoidea</taxon>
        <taxon>Pseudococcidae</taxon>
        <taxon>Maconellicoccus</taxon>
    </lineage>
</organism>
<dbReference type="GO" id="GO:0005789">
    <property type="term" value="C:endoplasmic reticulum membrane"/>
    <property type="evidence" value="ECO:0007669"/>
    <property type="project" value="UniProtKB-SubCell"/>
</dbReference>
<dbReference type="InterPro" id="IPR001128">
    <property type="entry name" value="Cyt_P450"/>
</dbReference>
<comment type="cofactor">
    <cofactor evidence="1">
        <name>heme</name>
        <dbReference type="ChEBI" id="CHEBI:30413"/>
    </cofactor>
</comment>
<dbReference type="PANTHER" id="PTHR24292">
    <property type="entry name" value="CYTOCHROME P450"/>
    <property type="match status" value="1"/>
</dbReference>
<dbReference type="GO" id="GO:0004497">
    <property type="term" value="F:monooxygenase activity"/>
    <property type="evidence" value="ECO:0007669"/>
    <property type="project" value="UniProtKB-KW"/>
</dbReference>
<dbReference type="AlphaFoldDB" id="A0AAT9UTS3"/>
<proteinExistence type="evidence at transcript level"/>
<accession>A0AAT9UTS3</accession>
<evidence type="ECO:0000256" key="7">
    <source>
        <dbReference type="ARBA" id="ARBA00022824"/>
    </source>
</evidence>
<evidence type="ECO:0000256" key="12">
    <source>
        <dbReference type="ARBA" id="ARBA00023136"/>
    </source>
</evidence>
<evidence type="ECO:0000256" key="10">
    <source>
        <dbReference type="ARBA" id="ARBA00023004"/>
    </source>
</evidence>
<dbReference type="InterPro" id="IPR050476">
    <property type="entry name" value="Insect_CytP450_Detox"/>
</dbReference>
<keyword evidence="11" id="KW-0503">Monooxygenase</keyword>
<name>A0AAT9UTS3_MACHI</name>
<dbReference type="GO" id="GO:0016705">
    <property type="term" value="F:oxidoreductase activity, acting on paired donors, with incorporation or reduction of molecular oxygen"/>
    <property type="evidence" value="ECO:0007669"/>
    <property type="project" value="InterPro"/>
</dbReference>
<evidence type="ECO:0000256" key="8">
    <source>
        <dbReference type="ARBA" id="ARBA00022848"/>
    </source>
</evidence>
<evidence type="ECO:0000256" key="2">
    <source>
        <dbReference type="ARBA" id="ARBA00004174"/>
    </source>
</evidence>
<keyword evidence="9" id="KW-0560">Oxidoreductase</keyword>
<keyword evidence="5" id="KW-0349">Heme</keyword>
<dbReference type="EMBL" id="OR117195">
    <property type="protein sequence ID" value="WIM41635.1"/>
    <property type="molecule type" value="mRNA"/>
</dbReference>
<comment type="subcellular location">
    <subcellularLocation>
        <location evidence="3">Endoplasmic reticulum membrane</location>
        <topology evidence="3">Peripheral membrane protein</topology>
    </subcellularLocation>
    <subcellularLocation>
        <location evidence="2">Microsome membrane</location>
        <topology evidence="2">Peripheral membrane protein</topology>
    </subcellularLocation>
</comment>
<keyword evidence="7" id="KW-0256">Endoplasmic reticulum</keyword>
<dbReference type="GO" id="GO:0020037">
    <property type="term" value="F:heme binding"/>
    <property type="evidence" value="ECO:0007669"/>
    <property type="project" value="InterPro"/>
</dbReference>
<keyword evidence="8" id="KW-0492">Microsome</keyword>
<keyword evidence="12" id="KW-0472">Membrane</keyword>
<comment type="similarity">
    <text evidence="4">Belongs to the cytochrome P450 family.</text>
</comment>
<dbReference type="Pfam" id="PF00067">
    <property type="entry name" value="p450"/>
    <property type="match status" value="1"/>
</dbReference>
<dbReference type="PANTHER" id="PTHR24292:SF54">
    <property type="entry name" value="CYP9F3-RELATED"/>
    <property type="match status" value="1"/>
</dbReference>
<evidence type="ECO:0000256" key="1">
    <source>
        <dbReference type="ARBA" id="ARBA00001971"/>
    </source>
</evidence>
<sequence>MILYVAVLIIVLLLYYYSRYPSNPWKKLGIPYADPVPILGNISDFIFGRKHISLVYDDVYKDRSFVENAFVGIMEIRSPNLIVRDVRLANRILVKDFAYFHDRGMDVDEDLDPLNAHLVNLSGSRWKTTRSKLMPAFSSGKLKQMYALIEDCVKELDTCLDRVSMEGGITDVREVMAQFSTDVIGRCAFGLDFNTMKDPQSAFRSIGKKIFVLSWSIVARICLRLINPRLLKWIRIKAVSNEVETFFFNLLYDTIRYRKTEVNERYDFLQIMCNIKAQEEQQHVPKDERLSDTLLVANMFVFFAGGFETTATTLSYCLYELALNEDVQQRARTEIITLMKSRNGVLDYDSLNELNYLEMIIMGKLPLFLALTELTFARFFVSCFRNITKVSTDTTG</sequence>
<dbReference type="InterPro" id="IPR002402">
    <property type="entry name" value="Cyt_P450_E_grp-II"/>
</dbReference>
<evidence type="ECO:0000256" key="4">
    <source>
        <dbReference type="ARBA" id="ARBA00010617"/>
    </source>
</evidence>
<evidence type="ECO:0000256" key="11">
    <source>
        <dbReference type="ARBA" id="ARBA00023033"/>
    </source>
</evidence>
<protein>
    <submittedName>
        <fullName evidence="13">Cytochrome P450 6QA1</fullName>
    </submittedName>
</protein>
<dbReference type="InterPro" id="IPR036396">
    <property type="entry name" value="Cyt_P450_sf"/>
</dbReference>